<keyword evidence="3" id="KW-1185">Reference proteome</keyword>
<dbReference type="Proteomes" id="UP000829354">
    <property type="component" value="Chromosome III"/>
</dbReference>
<evidence type="ECO:0000313" key="2">
    <source>
        <dbReference type="EMBL" id="UMM25247.1"/>
    </source>
</evidence>
<proteinExistence type="predicted"/>
<name>A0AAE9JEI8_CAEBR</name>
<feature type="domain" description="Sdz-33 F-box" evidence="1">
    <location>
        <begin position="163"/>
        <end position="227"/>
    </location>
</feature>
<dbReference type="AlphaFoldDB" id="A0AAE9JEI8"/>
<gene>
    <name evidence="2" type="ORF">L5515_005147</name>
</gene>
<reference evidence="2 3" key="1">
    <citation type="submission" date="2022-04" db="EMBL/GenBank/DDBJ databases">
        <title>Chromosome-level reference genomes for two strains of Caenorhabditis briggsae: an improved platform for comparative genomics.</title>
        <authorList>
            <person name="Stevens L."/>
            <person name="Andersen E."/>
        </authorList>
    </citation>
    <scope>NUCLEOTIDE SEQUENCE [LARGE SCALE GENOMIC DNA]</scope>
    <source>
        <strain evidence="2">VX34</strain>
        <tissue evidence="2">Whole-organism</tissue>
    </source>
</reference>
<dbReference type="InterPro" id="IPR012885">
    <property type="entry name" value="F-box_Sdz-33"/>
</dbReference>
<dbReference type="PANTHER" id="PTHR22899">
    <property type="entry name" value="CYCLIN-RELATED F-BOX FAMILY"/>
    <property type="match status" value="1"/>
</dbReference>
<accession>A0AAE9JEI8</accession>
<sequence>MVKALHLPITSIRLIMQDDPRIVLEFWDVSIVFELVMSRDYEKMMSLNDLPVNVNVFRGNGEKKLALIMSNRRKTLGEWIHHLCSISDRDVLYEAVFYFENLQFDIQSLRNIFPKLREICIYFSRDETDQCDVLYAQTILKAFLPDVQSVKLNRVPLQENLSIQHIGMANLEEFKFLSRSTMNVDCLFTWNFESCIVNTVQMSLRDWNRFFKLWIKGSNPRLKELYISGDMETIPDWNILLKGLRAKEAEEEGSMKYIIKNCNGISGQIKIIYHLEESAIIDFIVLN</sequence>
<dbReference type="PANTHER" id="PTHR22899:SF0">
    <property type="entry name" value="F-BOX ASSOCIATED DOMAIN-CONTAINING PROTEIN-RELATED"/>
    <property type="match status" value="1"/>
</dbReference>
<organism evidence="2 3">
    <name type="scientific">Caenorhabditis briggsae</name>
    <dbReference type="NCBI Taxonomy" id="6238"/>
    <lineage>
        <taxon>Eukaryota</taxon>
        <taxon>Metazoa</taxon>
        <taxon>Ecdysozoa</taxon>
        <taxon>Nematoda</taxon>
        <taxon>Chromadorea</taxon>
        <taxon>Rhabditida</taxon>
        <taxon>Rhabditina</taxon>
        <taxon>Rhabditomorpha</taxon>
        <taxon>Rhabditoidea</taxon>
        <taxon>Rhabditidae</taxon>
        <taxon>Peloderinae</taxon>
        <taxon>Caenorhabditis</taxon>
    </lineage>
</organism>
<protein>
    <recommendedName>
        <fullName evidence="1">Sdz-33 F-box domain-containing protein</fullName>
    </recommendedName>
</protein>
<evidence type="ECO:0000313" key="3">
    <source>
        <dbReference type="Proteomes" id="UP000829354"/>
    </source>
</evidence>
<dbReference type="Pfam" id="PF07735">
    <property type="entry name" value="FBA_2"/>
    <property type="match status" value="1"/>
</dbReference>
<dbReference type="InterPro" id="IPR053222">
    <property type="entry name" value="Zygotic_Embryogenesis-Asso"/>
</dbReference>
<dbReference type="EMBL" id="CP092622">
    <property type="protein sequence ID" value="UMM25247.1"/>
    <property type="molecule type" value="Genomic_DNA"/>
</dbReference>
<evidence type="ECO:0000259" key="1">
    <source>
        <dbReference type="Pfam" id="PF07735"/>
    </source>
</evidence>